<dbReference type="GO" id="GO:0000976">
    <property type="term" value="F:transcription cis-regulatory region binding"/>
    <property type="evidence" value="ECO:0007669"/>
    <property type="project" value="TreeGrafter"/>
</dbReference>
<keyword evidence="3" id="KW-0804">Transcription</keyword>
<evidence type="ECO:0000256" key="4">
    <source>
        <dbReference type="PROSITE-ProRule" id="PRU00335"/>
    </source>
</evidence>
<feature type="DNA-binding region" description="H-T-H motif" evidence="4">
    <location>
        <begin position="32"/>
        <end position="51"/>
    </location>
</feature>
<dbReference type="InterPro" id="IPR001647">
    <property type="entry name" value="HTH_TetR"/>
</dbReference>
<dbReference type="PROSITE" id="PS50977">
    <property type="entry name" value="HTH_TETR_2"/>
    <property type="match status" value="1"/>
</dbReference>
<keyword evidence="7" id="KW-1185">Reference proteome</keyword>
<dbReference type="STRING" id="1440774.Y900_010765"/>
<evidence type="ECO:0000256" key="3">
    <source>
        <dbReference type="ARBA" id="ARBA00023163"/>
    </source>
</evidence>
<evidence type="ECO:0000256" key="2">
    <source>
        <dbReference type="ARBA" id="ARBA00023125"/>
    </source>
</evidence>
<evidence type="ECO:0000256" key="1">
    <source>
        <dbReference type="ARBA" id="ARBA00023015"/>
    </source>
</evidence>
<dbReference type="OrthoDB" id="3403733at2"/>
<protein>
    <submittedName>
        <fullName evidence="6">TetR family transcriptional regulator</fullName>
    </submittedName>
</protein>
<feature type="domain" description="HTH tetR-type" evidence="5">
    <location>
        <begin position="9"/>
        <end position="69"/>
    </location>
</feature>
<evidence type="ECO:0000259" key="5">
    <source>
        <dbReference type="PROSITE" id="PS50977"/>
    </source>
</evidence>
<dbReference type="InterPro" id="IPR050109">
    <property type="entry name" value="HTH-type_TetR-like_transc_reg"/>
</dbReference>
<keyword evidence="1" id="KW-0805">Transcription regulation</keyword>
<dbReference type="PANTHER" id="PTHR30055">
    <property type="entry name" value="HTH-TYPE TRANSCRIPTIONAL REGULATOR RUTR"/>
    <property type="match status" value="1"/>
</dbReference>
<dbReference type="Pfam" id="PF00440">
    <property type="entry name" value="TetR_N"/>
    <property type="match status" value="1"/>
</dbReference>
<dbReference type="AlphaFoldDB" id="A0A064CFP4"/>
<dbReference type="eggNOG" id="COG1309">
    <property type="taxonomic scope" value="Bacteria"/>
</dbReference>
<name>A0A064CFP4_9MYCO</name>
<reference evidence="6" key="1">
    <citation type="submission" date="2014-05" db="EMBL/GenBank/DDBJ databases">
        <title>Genome sequence of Mycobacterium aromaticivorans strain JS19b1T (= DSM 45407T).</title>
        <authorList>
            <person name="Kwak Y."/>
            <person name="Park G.-S."/>
            <person name="Li Q.X."/>
            <person name="Lee S.-E."/>
            <person name="Shin J.-H."/>
        </authorList>
    </citation>
    <scope>NUCLEOTIDE SEQUENCE [LARGE SCALE GENOMIC DNA]</scope>
    <source>
        <strain evidence="6">JS19b1</strain>
    </source>
</reference>
<dbReference type="EMBL" id="JALN02000001">
    <property type="protein sequence ID" value="KDE99414.1"/>
    <property type="molecule type" value="Genomic_DNA"/>
</dbReference>
<dbReference type="RefSeq" id="WP_036341796.1">
    <property type="nucleotide sequence ID" value="NZ_JALN02000001.1"/>
</dbReference>
<sequence length="200" mass="21812">MNSGSRSDRSRQDRILDAAMEVFSQQSAAEATLQMIADSAGVSVGLVQHHFGSKDGLIAAVDAHVMAVIGAAMTQPLPDSPTEAVLEMGSRVGSLLSDHRAVVDYLARLLVDGTDSGVAFFDATVGIVVSHWQQLAEIGATRENLDVVWAALNPTILVFGAIILRRHIERHLPEPLWTPEQLSRWEESVNTLLRYGQFRE</sequence>
<dbReference type="Gene3D" id="1.10.357.10">
    <property type="entry name" value="Tetracycline Repressor, domain 2"/>
    <property type="match status" value="1"/>
</dbReference>
<dbReference type="GO" id="GO:0003700">
    <property type="term" value="F:DNA-binding transcription factor activity"/>
    <property type="evidence" value="ECO:0007669"/>
    <property type="project" value="TreeGrafter"/>
</dbReference>
<evidence type="ECO:0000313" key="6">
    <source>
        <dbReference type="EMBL" id="KDE99414.1"/>
    </source>
</evidence>
<organism evidence="6 7">
    <name type="scientific">Mycolicibacterium aromaticivorans JS19b1 = JCM 16368</name>
    <dbReference type="NCBI Taxonomy" id="1440774"/>
    <lineage>
        <taxon>Bacteria</taxon>
        <taxon>Bacillati</taxon>
        <taxon>Actinomycetota</taxon>
        <taxon>Actinomycetes</taxon>
        <taxon>Mycobacteriales</taxon>
        <taxon>Mycobacteriaceae</taxon>
        <taxon>Mycolicibacterium</taxon>
    </lineage>
</organism>
<dbReference type="SUPFAM" id="SSF46689">
    <property type="entry name" value="Homeodomain-like"/>
    <property type="match status" value="1"/>
</dbReference>
<dbReference type="PRINTS" id="PR00455">
    <property type="entry name" value="HTHTETR"/>
</dbReference>
<dbReference type="Proteomes" id="UP000022835">
    <property type="component" value="Unassembled WGS sequence"/>
</dbReference>
<accession>A0A064CFP4</accession>
<dbReference type="InterPro" id="IPR009057">
    <property type="entry name" value="Homeodomain-like_sf"/>
</dbReference>
<keyword evidence="2 4" id="KW-0238">DNA-binding</keyword>
<dbReference type="PANTHER" id="PTHR30055:SF234">
    <property type="entry name" value="HTH-TYPE TRANSCRIPTIONAL REGULATOR BETI"/>
    <property type="match status" value="1"/>
</dbReference>
<comment type="caution">
    <text evidence="6">The sequence shown here is derived from an EMBL/GenBank/DDBJ whole genome shotgun (WGS) entry which is preliminary data.</text>
</comment>
<proteinExistence type="predicted"/>
<evidence type="ECO:0000313" key="7">
    <source>
        <dbReference type="Proteomes" id="UP000022835"/>
    </source>
</evidence>
<gene>
    <name evidence="6" type="ORF">Y900_010765</name>
</gene>